<gene>
    <name evidence="1" type="ORF">MNBD_GAMMA21-2026</name>
</gene>
<evidence type="ECO:0000313" key="1">
    <source>
        <dbReference type="EMBL" id="VAW94048.1"/>
    </source>
</evidence>
<dbReference type="EMBL" id="UOFR01000024">
    <property type="protein sequence ID" value="VAW94048.1"/>
    <property type="molecule type" value="Genomic_DNA"/>
</dbReference>
<sequence>MDKSLVNEIIECLPKERTVFRYFKDRYAFLLLQHLVGEGESVSEIRKSVYAPLLEKPTMKHALALAGKGILTPKILNSVWPGDTYHFLLTLGIWGSNCHRWDQTTRRGYNLVLQLNFSNQHDGIYKRMVKPKYELLLNSCSHPVLEPEDRAYFRETLSWARIDLDFKRDEALIEEVQCDWLREAKSLLQDAKWYKKKKRKIAGWWGTAGDIDEIIKYCEEVLSPYNQIWSEAMLSATIDFIRCELGIKNIYYHTENTGYKVKSIRYRKPPRSLYSQLPKKFCFAKSNEAPSFLYNDRYFRRIYNKVENPKWYKLSI</sequence>
<name>A0A3B0ZKW3_9ZZZZ</name>
<proteinExistence type="predicted"/>
<dbReference type="AlphaFoldDB" id="A0A3B0ZKW3"/>
<accession>A0A3B0ZKW3</accession>
<reference evidence="1" key="1">
    <citation type="submission" date="2018-06" db="EMBL/GenBank/DDBJ databases">
        <authorList>
            <person name="Zhirakovskaya E."/>
        </authorList>
    </citation>
    <scope>NUCLEOTIDE SEQUENCE</scope>
</reference>
<organism evidence="1">
    <name type="scientific">hydrothermal vent metagenome</name>
    <dbReference type="NCBI Taxonomy" id="652676"/>
    <lineage>
        <taxon>unclassified sequences</taxon>
        <taxon>metagenomes</taxon>
        <taxon>ecological metagenomes</taxon>
    </lineage>
</organism>
<protein>
    <submittedName>
        <fullName evidence="1">Uncharacterized protein</fullName>
    </submittedName>
</protein>